<feature type="chain" id="PRO_5040787320" description="Beta-agarase" evidence="1">
    <location>
        <begin position="22"/>
        <end position="677"/>
    </location>
</feature>
<dbReference type="InterPro" id="IPR017853">
    <property type="entry name" value="GH"/>
</dbReference>
<dbReference type="Gene3D" id="3.20.20.80">
    <property type="entry name" value="Glycosidases"/>
    <property type="match status" value="1"/>
</dbReference>
<evidence type="ECO:0000256" key="1">
    <source>
        <dbReference type="SAM" id="SignalP"/>
    </source>
</evidence>
<reference evidence="2" key="1">
    <citation type="submission" date="2022-12" db="EMBL/GenBank/DDBJ databases">
        <title>Reference genome sequencing for broad-spectrum identification of bacterial and archaeal isolates by mass spectrometry.</title>
        <authorList>
            <person name="Sekiguchi Y."/>
            <person name="Tourlousse D.M."/>
        </authorList>
    </citation>
    <scope>NUCLEOTIDE SEQUENCE</scope>
    <source>
        <strain evidence="2">ASRB1</strain>
    </source>
</reference>
<name>A0A9W6CY50_9BACT</name>
<proteinExistence type="predicted"/>
<gene>
    <name evidence="2" type="ORF">DAMNIGENAA_22470</name>
</gene>
<dbReference type="AlphaFoldDB" id="A0A9W6CY50"/>
<comment type="caution">
    <text evidence="2">The sequence shown here is derived from an EMBL/GenBank/DDBJ whole genome shotgun (WGS) entry which is preliminary data.</text>
</comment>
<evidence type="ECO:0008006" key="4">
    <source>
        <dbReference type="Google" id="ProtNLM"/>
    </source>
</evidence>
<dbReference type="SUPFAM" id="SSF51445">
    <property type="entry name" value="(Trans)glycosidases"/>
    <property type="match status" value="1"/>
</dbReference>
<dbReference type="Proteomes" id="UP001144372">
    <property type="component" value="Unassembled WGS sequence"/>
</dbReference>
<dbReference type="EMBL" id="BSDR01000001">
    <property type="protein sequence ID" value="GLI34814.1"/>
    <property type="molecule type" value="Genomic_DNA"/>
</dbReference>
<dbReference type="RefSeq" id="WP_281794230.1">
    <property type="nucleotide sequence ID" value="NZ_BSDR01000001.1"/>
</dbReference>
<keyword evidence="1" id="KW-0732">Signal</keyword>
<organism evidence="2 3">
    <name type="scientific">Desulforhabdus amnigena</name>
    <dbReference type="NCBI Taxonomy" id="40218"/>
    <lineage>
        <taxon>Bacteria</taxon>
        <taxon>Pseudomonadati</taxon>
        <taxon>Thermodesulfobacteriota</taxon>
        <taxon>Syntrophobacteria</taxon>
        <taxon>Syntrophobacterales</taxon>
        <taxon>Syntrophobacteraceae</taxon>
        <taxon>Desulforhabdus</taxon>
    </lineage>
</organism>
<protein>
    <recommendedName>
        <fullName evidence="4">Beta-agarase</fullName>
    </recommendedName>
</protein>
<evidence type="ECO:0000313" key="3">
    <source>
        <dbReference type="Proteomes" id="UP001144372"/>
    </source>
</evidence>
<evidence type="ECO:0000313" key="2">
    <source>
        <dbReference type="EMBL" id="GLI34814.1"/>
    </source>
</evidence>
<accession>A0A9W6CY50</accession>
<feature type="signal peptide" evidence="1">
    <location>
        <begin position="1"/>
        <end position="21"/>
    </location>
</feature>
<keyword evidence="3" id="KW-1185">Reference proteome</keyword>
<sequence length="677" mass="76563">MIRLLASILLTFLLAAGSVAAQTSEVPSQGWTTMEADGVQWLRTPDGRPFFSKGVNIVSGAMETEKSRQNQAYYWKNFYPSLDAWRKTVGSQLDGWGFNTRGGWSDPSPDMGLALTVDLELGRNAKFHWFDPFDPAMEATTLEWAKKLTAPYQNDPLLIGYYSDNEVGWWNSPLFTWYLKAGWENHTKRVLWQLLHDHYGGDWNLLLKDWVPQGGLGSFEELKRAGSQLKLRAGGEGIHLVDRFMALCAGHYYQLMSQAIRKAHPGALILGDRLPLYYHQDAVLAMRDNVDVISTNYNVDTPDGWIAPYYFEGLQRLTGKPVLVTEFFFAAEENRSGNRNETARKEHPKPGHLMTVDTQAERAWGAAAALVNFARFPNIVGVHWFQYADEPLGGREDGEDYNMGLVDTANRPYEEVTDLFQRLNPVLEAYHKEGHPRASLLNENIIPVKAQNPAIPSSSAGTPTILKPLHSIDVTDQSLVDWDKANTRLQGLQTPQPYVPFGDFHLCWKPEGLYLASIANTFVDPLFLDYKGEFPQAEAFQIHLQVEAEGGRLNHFVIYLIPEKNPALPDGFEINPQLYRQVENGPMERMPIQGHVQRLRKFLPHMAVEAFFPSDWLGIPALKDGMKLKMNITAASYYREMTMTWFGAPTLKSAEDPETLRIVVLRDSTAEQRAQND</sequence>